<geneLocation type="plasmid" evidence="2">
    <name>pUR_RT652</name>
</geneLocation>
<dbReference type="EMBL" id="KX009061">
    <property type="protein sequence ID" value="ARO45102.1"/>
    <property type="molecule type" value="Genomic_DNA"/>
</dbReference>
<protein>
    <submittedName>
        <fullName evidence="2">Uncharacterized protein</fullName>
    </submittedName>
</protein>
<sequence length="41" mass="4210">MLIYHAANEILIPSKQTALTQVSGPDPAAATAPANCEGNTE</sequence>
<proteinExistence type="predicted"/>
<accession>A0A2P0QFG1</accession>
<name>A0A2P0QFG1_PSESF</name>
<keyword evidence="2" id="KW-0614">Plasmid</keyword>
<dbReference type="AlphaFoldDB" id="A0A2P0QFG1"/>
<evidence type="ECO:0000313" key="2">
    <source>
        <dbReference type="EMBL" id="ARO45102.1"/>
    </source>
</evidence>
<evidence type="ECO:0000256" key="1">
    <source>
        <dbReference type="SAM" id="MobiDB-lite"/>
    </source>
</evidence>
<organism evidence="2">
    <name type="scientific">Pseudomonas syringae pv. actinidiae</name>
    <dbReference type="NCBI Taxonomy" id="103796"/>
    <lineage>
        <taxon>Bacteria</taxon>
        <taxon>Pseudomonadati</taxon>
        <taxon>Pseudomonadota</taxon>
        <taxon>Gammaproteobacteria</taxon>
        <taxon>Pseudomonadales</taxon>
        <taxon>Pseudomonadaceae</taxon>
        <taxon>Pseudomonas</taxon>
        <taxon>Pseudomonas syringae</taxon>
    </lineage>
</organism>
<feature type="region of interest" description="Disordered" evidence="1">
    <location>
        <begin position="20"/>
        <end position="41"/>
    </location>
</feature>
<reference evidence="2" key="1">
    <citation type="submission" date="2016-03" db="EMBL/GenBank/DDBJ databases">
        <title>The evolution of Pseudomonas syringae pv. actinidiae in New Zealand.</title>
        <authorList>
            <person name="Taiaroa G."/>
            <person name="Poulter R.T.M."/>
            <person name="Lamont I."/>
            <person name="Stockwell P."/>
            <person name="Butler M.I."/>
        </authorList>
    </citation>
    <scope>NUCLEOTIDE SEQUENCE</scope>
    <source>
        <strain evidence="2">RT652</strain>
        <plasmid evidence="2">pUR_RT652</plasmid>
    </source>
</reference>